<name>A0A916W658_9HYPH</name>
<reference evidence="2" key="2">
    <citation type="submission" date="2020-09" db="EMBL/GenBank/DDBJ databases">
        <authorList>
            <person name="Sun Q."/>
            <person name="Zhou Y."/>
        </authorList>
    </citation>
    <scope>NUCLEOTIDE SEQUENCE</scope>
    <source>
        <strain evidence="2">CGMCC 1.15320</strain>
    </source>
</reference>
<dbReference type="AlphaFoldDB" id="A0A916W658"/>
<reference evidence="2" key="1">
    <citation type="journal article" date="2014" name="Int. J. Syst. Evol. Microbiol.">
        <title>Complete genome sequence of Corynebacterium casei LMG S-19264T (=DSM 44701T), isolated from a smear-ripened cheese.</title>
        <authorList>
            <consortium name="US DOE Joint Genome Institute (JGI-PGF)"/>
            <person name="Walter F."/>
            <person name="Albersmeier A."/>
            <person name="Kalinowski J."/>
            <person name="Ruckert C."/>
        </authorList>
    </citation>
    <scope>NUCLEOTIDE SEQUENCE</scope>
    <source>
        <strain evidence="2">CGMCC 1.15320</strain>
    </source>
</reference>
<dbReference type="Proteomes" id="UP000636264">
    <property type="component" value="Unassembled WGS sequence"/>
</dbReference>
<feature type="transmembrane region" description="Helical" evidence="1">
    <location>
        <begin position="32"/>
        <end position="53"/>
    </location>
</feature>
<keyword evidence="1" id="KW-0472">Membrane</keyword>
<proteinExistence type="predicted"/>
<dbReference type="EMBL" id="BMIF01000007">
    <property type="protein sequence ID" value="GGA71157.1"/>
    <property type="molecule type" value="Genomic_DNA"/>
</dbReference>
<protein>
    <submittedName>
        <fullName evidence="2">Uncharacterized protein</fullName>
    </submittedName>
</protein>
<evidence type="ECO:0000256" key="1">
    <source>
        <dbReference type="SAM" id="Phobius"/>
    </source>
</evidence>
<gene>
    <name evidence="2" type="ORF">GCM10011385_26300</name>
</gene>
<dbReference type="RefSeq" id="WP_188721518.1">
    <property type="nucleotide sequence ID" value="NZ_BMIF01000007.1"/>
</dbReference>
<accession>A0A916W658</accession>
<evidence type="ECO:0000313" key="2">
    <source>
        <dbReference type="EMBL" id="GGA71157.1"/>
    </source>
</evidence>
<feature type="transmembrane region" description="Helical" evidence="1">
    <location>
        <begin position="65"/>
        <end position="84"/>
    </location>
</feature>
<evidence type="ECO:0000313" key="3">
    <source>
        <dbReference type="Proteomes" id="UP000636264"/>
    </source>
</evidence>
<keyword evidence="1" id="KW-1133">Transmembrane helix</keyword>
<keyword evidence="3" id="KW-1185">Reference proteome</keyword>
<keyword evidence="1" id="KW-0812">Transmembrane</keyword>
<comment type="caution">
    <text evidence="2">The sequence shown here is derived from an EMBL/GenBank/DDBJ whole genome shotgun (WGS) entry which is preliminary data.</text>
</comment>
<organism evidence="2 3">
    <name type="scientific">Nitratireductor aestuarii</name>
    <dbReference type="NCBI Taxonomy" id="1735103"/>
    <lineage>
        <taxon>Bacteria</taxon>
        <taxon>Pseudomonadati</taxon>
        <taxon>Pseudomonadota</taxon>
        <taxon>Alphaproteobacteria</taxon>
        <taxon>Hyphomicrobiales</taxon>
        <taxon>Phyllobacteriaceae</taxon>
        <taxon>Nitratireductor</taxon>
    </lineage>
</organism>
<sequence>MAIEEQLQDQARKLALEEDLAREKEKLRATAWMNLAVAMVTVGIFTPGITLVLGMTAATLPTSEVASVMAGCAIFGLYLYSRALEALNRGHER</sequence>